<protein>
    <recommendedName>
        <fullName evidence="17">Cytochrome P450</fullName>
    </recommendedName>
</protein>
<comment type="cofactor">
    <cofactor evidence="1 13">
        <name>heme</name>
        <dbReference type="ChEBI" id="CHEBI:30413"/>
    </cofactor>
</comment>
<dbReference type="GO" id="GO:0016020">
    <property type="term" value="C:membrane"/>
    <property type="evidence" value="ECO:0007669"/>
    <property type="project" value="UniProtKB-SubCell"/>
</dbReference>
<dbReference type="InterPro" id="IPR001128">
    <property type="entry name" value="Cyt_P450"/>
</dbReference>
<evidence type="ECO:0008006" key="17">
    <source>
        <dbReference type="Google" id="ProtNLM"/>
    </source>
</evidence>
<keyword evidence="12 14" id="KW-0472">Membrane</keyword>
<evidence type="ECO:0000256" key="12">
    <source>
        <dbReference type="ARBA" id="ARBA00023136"/>
    </source>
</evidence>
<evidence type="ECO:0000256" key="10">
    <source>
        <dbReference type="ARBA" id="ARBA00023004"/>
    </source>
</evidence>
<sequence length="566" mass="63113">MSPTSLPDTGTGSLFQPHIIACIVGGYAAYLFVYRVILYPRFFSPLRNVPGPPLGNPLLGHYLTIVQEESCIPHRNWAKAYGPVVRMMGILGKERLFFLSPDALQQIIAKDWLEYPRPQFMRDVLGLVAGYGLLTTTGDDHKQLRKAMNPAFSVQNLMAQTDMYYEPIEGLVEIMKTEIKAEAIPEAGKVFAMYEWMGKVTLDIICETAFGYKTDCLHNPHNELAVAFEQLLQLQSGPNLAKLVAILALPGATNFSRSEFMYRHRWVVGKLPVMSSFEKLVDSLYRIRAISREMLRSKTADLSVAPDDTTTKKDIMSLLVRARKADLDADPTADAMSDTAMVDQVLTFLAAGHETTATGLSWTLWLLANDPESQRRLREEVTPIYETNPRPDYRTIKSLTWLDCVVNESLRVLPPVPLTLRLASKTEYVDGVLVPEGTVITIPIRVINTWKEVWGEDAEEFHPARWLNLPPAYNPTFSQFSFITGPHGCIGKTMAISEMKAVLVALIANFEFAPAYPGQVAHPATAITMSADFCSSTCFPNLLVAVAEPEDNMPLRVTRVARKTPV</sequence>
<dbReference type="GO" id="GO:0020037">
    <property type="term" value="F:heme binding"/>
    <property type="evidence" value="ECO:0007669"/>
    <property type="project" value="InterPro"/>
</dbReference>
<evidence type="ECO:0000256" key="5">
    <source>
        <dbReference type="ARBA" id="ARBA00022617"/>
    </source>
</evidence>
<dbReference type="InterPro" id="IPR002401">
    <property type="entry name" value="Cyt_P450_E_grp-I"/>
</dbReference>
<organism evidence="15 16">
    <name type="scientific">Mycena sanguinolenta</name>
    <dbReference type="NCBI Taxonomy" id="230812"/>
    <lineage>
        <taxon>Eukaryota</taxon>
        <taxon>Fungi</taxon>
        <taxon>Dikarya</taxon>
        <taxon>Basidiomycota</taxon>
        <taxon>Agaricomycotina</taxon>
        <taxon>Agaricomycetes</taxon>
        <taxon>Agaricomycetidae</taxon>
        <taxon>Agaricales</taxon>
        <taxon>Marasmiineae</taxon>
        <taxon>Mycenaceae</taxon>
        <taxon>Mycena</taxon>
    </lineage>
</organism>
<keyword evidence="5 13" id="KW-0349">Heme</keyword>
<accession>A0A8H7CNN4</accession>
<feature type="binding site" description="axial binding residue" evidence="13">
    <location>
        <position position="489"/>
    </location>
    <ligand>
        <name>heme</name>
        <dbReference type="ChEBI" id="CHEBI:30413"/>
    </ligand>
    <ligandPart>
        <name>Fe</name>
        <dbReference type="ChEBI" id="CHEBI:18248"/>
    </ligandPart>
</feature>
<dbReference type="InterPro" id="IPR050121">
    <property type="entry name" value="Cytochrome_P450_monoxygenase"/>
</dbReference>
<evidence type="ECO:0000256" key="11">
    <source>
        <dbReference type="ARBA" id="ARBA00023033"/>
    </source>
</evidence>
<keyword evidence="8 14" id="KW-1133">Transmembrane helix</keyword>
<name>A0A8H7CNN4_9AGAR</name>
<reference evidence="15" key="1">
    <citation type="submission" date="2020-05" db="EMBL/GenBank/DDBJ databases">
        <title>Mycena genomes resolve the evolution of fungal bioluminescence.</title>
        <authorList>
            <person name="Tsai I.J."/>
        </authorList>
    </citation>
    <scope>NUCLEOTIDE SEQUENCE</scope>
    <source>
        <strain evidence="15">160909Yilan</strain>
    </source>
</reference>
<evidence type="ECO:0000256" key="2">
    <source>
        <dbReference type="ARBA" id="ARBA00004370"/>
    </source>
</evidence>
<comment type="caution">
    <text evidence="15">The sequence shown here is derived from an EMBL/GenBank/DDBJ whole genome shotgun (WGS) entry which is preliminary data.</text>
</comment>
<evidence type="ECO:0000256" key="7">
    <source>
        <dbReference type="ARBA" id="ARBA00022723"/>
    </source>
</evidence>
<dbReference type="Gene3D" id="1.10.630.10">
    <property type="entry name" value="Cytochrome P450"/>
    <property type="match status" value="1"/>
</dbReference>
<evidence type="ECO:0000256" key="6">
    <source>
        <dbReference type="ARBA" id="ARBA00022692"/>
    </source>
</evidence>
<evidence type="ECO:0000256" key="3">
    <source>
        <dbReference type="ARBA" id="ARBA00004721"/>
    </source>
</evidence>
<dbReference type="SUPFAM" id="SSF48264">
    <property type="entry name" value="Cytochrome P450"/>
    <property type="match status" value="1"/>
</dbReference>
<comment type="subcellular location">
    <subcellularLocation>
        <location evidence="2">Membrane</location>
    </subcellularLocation>
</comment>
<keyword evidence="9" id="KW-0560">Oxidoreductase</keyword>
<proteinExistence type="inferred from homology"/>
<evidence type="ECO:0000256" key="13">
    <source>
        <dbReference type="PIRSR" id="PIRSR602401-1"/>
    </source>
</evidence>
<keyword evidence="11" id="KW-0503">Monooxygenase</keyword>
<evidence type="ECO:0000256" key="9">
    <source>
        <dbReference type="ARBA" id="ARBA00023002"/>
    </source>
</evidence>
<evidence type="ECO:0000256" key="4">
    <source>
        <dbReference type="ARBA" id="ARBA00010617"/>
    </source>
</evidence>
<dbReference type="OrthoDB" id="10029320at2759"/>
<evidence type="ECO:0000256" key="14">
    <source>
        <dbReference type="SAM" id="Phobius"/>
    </source>
</evidence>
<dbReference type="InterPro" id="IPR036396">
    <property type="entry name" value="Cyt_P450_sf"/>
</dbReference>
<feature type="transmembrane region" description="Helical" evidence="14">
    <location>
        <begin position="15"/>
        <end position="37"/>
    </location>
</feature>
<keyword evidence="7 13" id="KW-0479">Metal-binding</keyword>
<evidence type="ECO:0000256" key="8">
    <source>
        <dbReference type="ARBA" id="ARBA00022989"/>
    </source>
</evidence>
<comment type="similarity">
    <text evidence="4">Belongs to the cytochrome P450 family.</text>
</comment>
<dbReference type="GO" id="GO:0004497">
    <property type="term" value="F:monooxygenase activity"/>
    <property type="evidence" value="ECO:0007669"/>
    <property type="project" value="UniProtKB-KW"/>
</dbReference>
<comment type="pathway">
    <text evidence="3">Secondary metabolite biosynthesis; terpenoid biosynthesis.</text>
</comment>
<evidence type="ECO:0000313" key="16">
    <source>
        <dbReference type="Proteomes" id="UP000623467"/>
    </source>
</evidence>
<dbReference type="PANTHER" id="PTHR24305">
    <property type="entry name" value="CYTOCHROME P450"/>
    <property type="match status" value="1"/>
</dbReference>
<evidence type="ECO:0000256" key="1">
    <source>
        <dbReference type="ARBA" id="ARBA00001971"/>
    </source>
</evidence>
<dbReference type="EMBL" id="JACAZH010000021">
    <property type="protein sequence ID" value="KAF7344439.1"/>
    <property type="molecule type" value="Genomic_DNA"/>
</dbReference>
<evidence type="ECO:0000313" key="15">
    <source>
        <dbReference type="EMBL" id="KAF7344439.1"/>
    </source>
</evidence>
<dbReference type="PRINTS" id="PR00463">
    <property type="entry name" value="EP450I"/>
</dbReference>
<keyword evidence="6 14" id="KW-0812">Transmembrane</keyword>
<dbReference type="PRINTS" id="PR00385">
    <property type="entry name" value="P450"/>
</dbReference>
<dbReference type="Pfam" id="PF00067">
    <property type="entry name" value="p450"/>
    <property type="match status" value="1"/>
</dbReference>
<dbReference type="Proteomes" id="UP000623467">
    <property type="component" value="Unassembled WGS sequence"/>
</dbReference>
<dbReference type="GO" id="GO:0005506">
    <property type="term" value="F:iron ion binding"/>
    <property type="evidence" value="ECO:0007669"/>
    <property type="project" value="InterPro"/>
</dbReference>
<dbReference type="PANTHER" id="PTHR24305:SF166">
    <property type="entry name" value="CYTOCHROME P450 12A4, MITOCHONDRIAL-RELATED"/>
    <property type="match status" value="1"/>
</dbReference>
<keyword evidence="16" id="KW-1185">Reference proteome</keyword>
<dbReference type="AlphaFoldDB" id="A0A8H7CNN4"/>
<dbReference type="GO" id="GO:0016705">
    <property type="term" value="F:oxidoreductase activity, acting on paired donors, with incorporation or reduction of molecular oxygen"/>
    <property type="evidence" value="ECO:0007669"/>
    <property type="project" value="InterPro"/>
</dbReference>
<gene>
    <name evidence="15" type="ORF">MSAN_01925100</name>
</gene>
<keyword evidence="10 13" id="KW-0408">Iron</keyword>